<evidence type="ECO:0000313" key="2">
    <source>
        <dbReference type="EMBL" id="MPN62472.1"/>
    </source>
</evidence>
<feature type="region of interest" description="Disordered" evidence="1">
    <location>
        <begin position="59"/>
        <end position="120"/>
    </location>
</feature>
<organism evidence="2">
    <name type="scientific">bioreactor metagenome</name>
    <dbReference type="NCBI Taxonomy" id="1076179"/>
    <lineage>
        <taxon>unclassified sequences</taxon>
        <taxon>metagenomes</taxon>
        <taxon>ecological metagenomes</taxon>
    </lineage>
</organism>
<gene>
    <name evidence="2" type="ORF">SDC9_210221</name>
</gene>
<feature type="compositionally biased region" description="Polar residues" evidence="1">
    <location>
        <begin position="105"/>
        <end position="120"/>
    </location>
</feature>
<evidence type="ECO:0000256" key="1">
    <source>
        <dbReference type="SAM" id="MobiDB-lite"/>
    </source>
</evidence>
<comment type="caution">
    <text evidence="2">The sequence shown here is derived from an EMBL/GenBank/DDBJ whole genome shotgun (WGS) entry which is preliminary data.</text>
</comment>
<dbReference type="AlphaFoldDB" id="A0A645JGX2"/>
<proteinExistence type="predicted"/>
<sequence>MLELFGDALAGPRAGRAVAAAGGFQRVANRLIDQDAPRDPFDVLRLCVHHRAGDLQVAGDDLGRSADCGPGADEIGNRSQRDQRNNADQKRGDQEFIANPAPVKQRSQQAHDNALSYGSS</sequence>
<reference evidence="2" key="1">
    <citation type="submission" date="2019-08" db="EMBL/GenBank/DDBJ databases">
        <authorList>
            <person name="Kucharzyk K."/>
            <person name="Murdoch R.W."/>
            <person name="Higgins S."/>
            <person name="Loffler F."/>
        </authorList>
    </citation>
    <scope>NUCLEOTIDE SEQUENCE</scope>
</reference>
<protein>
    <submittedName>
        <fullName evidence="2">Uncharacterized protein</fullName>
    </submittedName>
</protein>
<feature type="compositionally biased region" description="Basic and acidic residues" evidence="1">
    <location>
        <begin position="75"/>
        <end position="94"/>
    </location>
</feature>
<accession>A0A645JGX2</accession>
<name>A0A645JGX2_9ZZZZ</name>
<dbReference type="EMBL" id="VSSQ01140535">
    <property type="protein sequence ID" value="MPN62472.1"/>
    <property type="molecule type" value="Genomic_DNA"/>
</dbReference>